<protein>
    <recommendedName>
        <fullName evidence="8">LptF/LptG family permease</fullName>
    </recommendedName>
</protein>
<dbReference type="PANTHER" id="PTHR33529">
    <property type="entry name" value="SLR0882 PROTEIN-RELATED"/>
    <property type="match status" value="1"/>
</dbReference>
<reference evidence="7" key="1">
    <citation type="submission" date="2018-06" db="EMBL/GenBank/DDBJ databases">
        <authorList>
            <person name="Zhirakovskaya E."/>
        </authorList>
    </citation>
    <scope>NUCLEOTIDE SEQUENCE</scope>
</reference>
<dbReference type="Pfam" id="PF03739">
    <property type="entry name" value="LptF_LptG"/>
    <property type="match status" value="1"/>
</dbReference>
<dbReference type="PANTHER" id="PTHR33529:SF6">
    <property type="entry name" value="YJGP_YJGQ FAMILY PERMEASE"/>
    <property type="match status" value="1"/>
</dbReference>
<keyword evidence="5 6" id="KW-0472">Membrane</keyword>
<evidence type="ECO:0000313" key="7">
    <source>
        <dbReference type="EMBL" id="VAW17281.1"/>
    </source>
</evidence>
<evidence type="ECO:0000256" key="2">
    <source>
        <dbReference type="ARBA" id="ARBA00022475"/>
    </source>
</evidence>
<keyword evidence="3 6" id="KW-0812">Transmembrane</keyword>
<dbReference type="GO" id="GO:0043190">
    <property type="term" value="C:ATP-binding cassette (ABC) transporter complex"/>
    <property type="evidence" value="ECO:0007669"/>
    <property type="project" value="TreeGrafter"/>
</dbReference>
<keyword evidence="4 6" id="KW-1133">Transmembrane helix</keyword>
<accession>A0A3B0TF76</accession>
<dbReference type="GO" id="GO:0015920">
    <property type="term" value="P:lipopolysaccharide transport"/>
    <property type="evidence" value="ECO:0007669"/>
    <property type="project" value="TreeGrafter"/>
</dbReference>
<sequence>MRILRNYIIKEIFLPFVLAISVLTSIFLLGSLVNLANLVINKGVSITTMGQVFFLFVPVLVGYTLPIACLVAVIIAFSRFSSDNEILALQACGIHLSRILFPLFVIGVIASLFSLILTASIIPK</sequence>
<keyword evidence="2" id="KW-1003">Cell membrane</keyword>
<evidence type="ECO:0008006" key="8">
    <source>
        <dbReference type="Google" id="ProtNLM"/>
    </source>
</evidence>
<evidence type="ECO:0000256" key="5">
    <source>
        <dbReference type="ARBA" id="ARBA00023136"/>
    </source>
</evidence>
<name>A0A3B0TF76_9ZZZZ</name>
<organism evidence="7">
    <name type="scientific">hydrothermal vent metagenome</name>
    <dbReference type="NCBI Taxonomy" id="652676"/>
    <lineage>
        <taxon>unclassified sequences</taxon>
        <taxon>metagenomes</taxon>
        <taxon>ecological metagenomes</taxon>
    </lineage>
</organism>
<proteinExistence type="predicted"/>
<dbReference type="AlphaFoldDB" id="A0A3B0TF76"/>
<gene>
    <name evidence="7" type="ORF">MNBD_BACTEROID05-929</name>
</gene>
<dbReference type="EMBL" id="UOEN01000367">
    <property type="protein sequence ID" value="VAW17281.1"/>
    <property type="molecule type" value="Genomic_DNA"/>
</dbReference>
<evidence type="ECO:0000256" key="6">
    <source>
        <dbReference type="SAM" id="Phobius"/>
    </source>
</evidence>
<feature type="transmembrane region" description="Helical" evidence="6">
    <location>
        <begin position="12"/>
        <end position="33"/>
    </location>
</feature>
<feature type="non-terminal residue" evidence="7">
    <location>
        <position position="124"/>
    </location>
</feature>
<comment type="subcellular location">
    <subcellularLocation>
        <location evidence="1">Cell membrane</location>
        <topology evidence="1">Multi-pass membrane protein</topology>
    </subcellularLocation>
</comment>
<dbReference type="InterPro" id="IPR005495">
    <property type="entry name" value="LptG/LptF_permease"/>
</dbReference>
<evidence type="ECO:0000256" key="4">
    <source>
        <dbReference type="ARBA" id="ARBA00022989"/>
    </source>
</evidence>
<evidence type="ECO:0000256" key="3">
    <source>
        <dbReference type="ARBA" id="ARBA00022692"/>
    </source>
</evidence>
<feature type="transmembrane region" description="Helical" evidence="6">
    <location>
        <begin position="53"/>
        <end position="78"/>
    </location>
</feature>
<feature type="transmembrane region" description="Helical" evidence="6">
    <location>
        <begin position="99"/>
        <end position="122"/>
    </location>
</feature>
<evidence type="ECO:0000256" key="1">
    <source>
        <dbReference type="ARBA" id="ARBA00004651"/>
    </source>
</evidence>